<proteinExistence type="predicted"/>
<dbReference type="Gene3D" id="2.40.128.270">
    <property type="match status" value="1"/>
</dbReference>
<dbReference type="InterPro" id="IPR005184">
    <property type="entry name" value="DUF306_Meta_HslJ"/>
</dbReference>
<reference evidence="3 4" key="1">
    <citation type="submission" date="2017-03" db="EMBL/GenBank/DDBJ databases">
        <title>Draft Genome sequence of Marispirochaeta sp. strain JC444.</title>
        <authorList>
            <person name="Shivani Y."/>
            <person name="Subhash Y."/>
            <person name="Sasikala C."/>
            <person name="Ramana C."/>
        </authorList>
    </citation>
    <scope>NUCLEOTIDE SEQUENCE [LARGE SCALE GENOMIC DNA]</scope>
    <source>
        <strain evidence="3 4">JC444</strain>
    </source>
</reference>
<evidence type="ECO:0000259" key="2">
    <source>
        <dbReference type="Pfam" id="PF03724"/>
    </source>
</evidence>
<organism evidence="3 4">
    <name type="scientific">Marispirochaeta aestuarii</name>
    <dbReference type="NCBI Taxonomy" id="1963862"/>
    <lineage>
        <taxon>Bacteria</taxon>
        <taxon>Pseudomonadati</taxon>
        <taxon>Spirochaetota</taxon>
        <taxon>Spirochaetia</taxon>
        <taxon>Spirochaetales</taxon>
        <taxon>Spirochaetaceae</taxon>
        <taxon>Marispirochaeta</taxon>
    </lineage>
</organism>
<feature type="signal peptide" evidence="1">
    <location>
        <begin position="1"/>
        <end position="22"/>
    </location>
</feature>
<dbReference type="InterPro" id="IPR038670">
    <property type="entry name" value="HslJ-like_sf"/>
</dbReference>
<dbReference type="PANTHER" id="PTHR35535:SF1">
    <property type="entry name" value="HEAT SHOCK PROTEIN HSLJ"/>
    <property type="match status" value="1"/>
</dbReference>
<dbReference type="STRING" id="1963862.B4O97_18730"/>
<accession>A0A1Y1RSW8</accession>
<keyword evidence="4" id="KW-1185">Reference proteome</keyword>
<feature type="domain" description="DUF306" evidence="2">
    <location>
        <begin position="30"/>
        <end position="138"/>
    </location>
</feature>
<comment type="caution">
    <text evidence="3">The sequence shown here is derived from an EMBL/GenBank/DDBJ whole genome shotgun (WGS) entry which is preliminary data.</text>
</comment>
<sequence length="142" mass="15936">MKQLFAGSVFLFLILGACMHSAGIVSVPVPLEGETWLLQEFDGRTAPFPTVDQVPYIQFGTEKSQFNGFAGCNLFFGEYRAADDGSLSLGPTGSTRRYCAEADWEHMFFLALERTVSYRIEGEELHLLNENDEVLVRFLRGK</sequence>
<dbReference type="PANTHER" id="PTHR35535">
    <property type="entry name" value="HEAT SHOCK PROTEIN HSLJ"/>
    <property type="match status" value="1"/>
</dbReference>
<evidence type="ECO:0000256" key="1">
    <source>
        <dbReference type="SAM" id="SignalP"/>
    </source>
</evidence>
<dbReference type="AlphaFoldDB" id="A0A1Y1RSW8"/>
<name>A0A1Y1RSW8_9SPIO</name>
<dbReference type="EMBL" id="MWQY01000038">
    <property type="protein sequence ID" value="ORC29890.1"/>
    <property type="molecule type" value="Genomic_DNA"/>
</dbReference>
<keyword evidence="1" id="KW-0732">Signal</keyword>
<evidence type="ECO:0000313" key="4">
    <source>
        <dbReference type="Proteomes" id="UP000192343"/>
    </source>
</evidence>
<dbReference type="InterPro" id="IPR053147">
    <property type="entry name" value="Hsp_HslJ-like"/>
</dbReference>
<evidence type="ECO:0000313" key="3">
    <source>
        <dbReference type="EMBL" id="ORC29890.1"/>
    </source>
</evidence>
<protein>
    <recommendedName>
        <fullName evidence="2">DUF306 domain-containing protein</fullName>
    </recommendedName>
</protein>
<dbReference type="Proteomes" id="UP000192343">
    <property type="component" value="Unassembled WGS sequence"/>
</dbReference>
<feature type="chain" id="PRO_5010987876" description="DUF306 domain-containing protein" evidence="1">
    <location>
        <begin position="23"/>
        <end position="142"/>
    </location>
</feature>
<gene>
    <name evidence="3" type="ORF">B4O97_18730</name>
</gene>
<dbReference type="PROSITE" id="PS51257">
    <property type="entry name" value="PROKAR_LIPOPROTEIN"/>
    <property type="match status" value="1"/>
</dbReference>
<dbReference type="Pfam" id="PF03724">
    <property type="entry name" value="META"/>
    <property type="match status" value="1"/>
</dbReference>